<gene>
    <name evidence="4" type="ORF">GCM10011507_03810</name>
</gene>
<feature type="domain" description="Alpha fucosidase A-like C-terminal" evidence="2">
    <location>
        <begin position="640"/>
        <end position="699"/>
    </location>
</feature>
<evidence type="ECO:0000259" key="2">
    <source>
        <dbReference type="Pfam" id="PF21307"/>
    </source>
</evidence>
<dbReference type="EMBL" id="BMJB01000001">
    <property type="protein sequence ID" value="GGA55756.1"/>
    <property type="molecule type" value="Genomic_DNA"/>
</dbReference>
<dbReference type="Gene3D" id="1.50.10.10">
    <property type="match status" value="1"/>
</dbReference>
<dbReference type="PANTHER" id="PTHR31084">
    <property type="entry name" value="ALPHA-L-FUCOSIDASE 2"/>
    <property type="match status" value="1"/>
</dbReference>
<proteinExistence type="predicted"/>
<sequence length="748" mass="81645">MLTAPAFLPAQEQPSGLTLNLPAPVSTWEKGIPLGNGITGGLLWGDGGTVNLSLDRGDLWDLRVPAVYQRPDWTYATLERLVRAGDEKQIHAMFDNPYDELAYPTKLNAGRLVLTFPQGEKASRFTLDAHRAEGGVVLSEGKVSAIFAATQPVALLRISGPAPEISLMDPSGVVEKLGYAPAAHGQSSERGIHTRWLVQHAALGLDYAVVVASRTEHGTTEIAVAIVSNREGRDPVALGKRRVAKALSRGYDAVLAEHMAWWKNFWSTSQVRVPQEDVQQQYVLDKYFYGSASRADAPPMPLQGVWTADDGGLPPWKGDYHNDLNTQMMYIAAPEAGLYPEGESFLNFNWRLLPVYRNFARSFYGVPGAIVPGVEAINGKPLGGWAQYSLSPTMGAWVAQSFYLHWRYTMDPVFLRTRAYPFASEIGTALLALMKPGPDGKLALPLSSSPEMFDNSLKAWLPHTSNFDLALERWLYGALAEMADAQGDTASAAHWRGVLDRLGQLDVMNGALTIAPGIPLPFSHRHLSNLMSIYPLGLVDVDSEQGHALAMNSIDDFASKGHSAWLGYTYGWLACMMARTGNGDGALRYLDDYLRGFIFENGFHVNGDQSRLGLSESHYHPFTLEGNFLAMQAVQEMLLQSWGGEVRIFPAAPSQWQSASFEGLRAEGGYVVSAERRDGHTTSVSITASVDGILRLRDPFAGSGNVQWNRPVQLSGEILTVHMTKGQTLSGSTGRRQEAAPPGPDALH</sequence>
<name>A0A916RJ45_9BACT</name>
<dbReference type="GO" id="GO:0005975">
    <property type="term" value="P:carbohydrate metabolic process"/>
    <property type="evidence" value="ECO:0007669"/>
    <property type="project" value="InterPro"/>
</dbReference>
<dbReference type="InterPro" id="IPR012341">
    <property type="entry name" value="6hp_glycosidase-like_sf"/>
</dbReference>
<dbReference type="PANTHER" id="PTHR31084:SF0">
    <property type="entry name" value="ALPHA-L-FUCOSIDASE 2"/>
    <property type="match status" value="1"/>
</dbReference>
<keyword evidence="5" id="KW-1185">Reference proteome</keyword>
<dbReference type="SUPFAM" id="SSF48208">
    <property type="entry name" value="Six-hairpin glycosidases"/>
    <property type="match status" value="1"/>
</dbReference>
<protein>
    <recommendedName>
        <fullName evidence="6">Glycosyl hydrolase family 95 N-terminal domain-containing protein</fullName>
    </recommendedName>
</protein>
<organism evidence="4 5">
    <name type="scientific">Edaphobacter acidisoli</name>
    <dbReference type="NCBI Taxonomy" id="2040573"/>
    <lineage>
        <taxon>Bacteria</taxon>
        <taxon>Pseudomonadati</taxon>
        <taxon>Acidobacteriota</taxon>
        <taxon>Terriglobia</taxon>
        <taxon>Terriglobales</taxon>
        <taxon>Acidobacteriaceae</taxon>
        <taxon>Edaphobacter</taxon>
    </lineage>
</organism>
<evidence type="ECO:0000259" key="3">
    <source>
        <dbReference type="Pfam" id="PF22124"/>
    </source>
</evidence>
<dbReference type="Proteomes" id="UP000648801">
    <property type="component" value="Unassembled WGS sequence"/>
</dbReference>
<evidence type="ECO:0000313" key="4">
    <source>
        <dbReference type="EMBL" id="GGA55756.1"/>
    </source>
</evidence>
<evidence type="ECO:0008006" key="6">
    <source>
        <dbReference type="Google" id="ProtNLM"/>
    </source>
</evidence>
<feature type="region of interest" description="Disordered" evidence="1">
    <location>
        <begin position="725"/>
        <end position="748"/>
    </location>
</feature>
<dbReference type="Pfam" id="PF21307">
    <property type="entry name" value="Glyco_hydro_95_C"/>
    <property type="match status" value="1"/>
</dbReference>
<evidence type="ECO:0000313" key="5">
    <source>
        <dbReference type="Proteomes" id="UP000648801"/>
    </source>
</evidence>
<evidence type="ECO:0000256" key="1">
    <source>
        <dbReference type="SAM" id="MobiDB-lite"/>
    </source>
</evidence>
<dbReference type="InterPro" id="IPR008928">
    <property type="entry name" value="6-hairpin_glycosidase_sf"/>
</dbReference>
<comment type="caution">
    <text evidence="4">The sequence shown here is derived from an EMBL/GenBank/DDBJ whole genome shotgun (WGS) entry which is preliminary data.</text>
</comment>
<dbReference type="Pfam" id="PF22124">
    <property type="entry name" value="Glyco_hydro_95_cat"/>
    <property type="match status" value="1"/>
</dbReference>
<reference evidence="4" key="1">
    <citation type="journal article" date="2014" name="Int. J. Syst. Evol. Microbiol.">
        <title>Complete genome sequence of Corynebacterium casei LMG S-19264T (=DSM 44701T), isolated from a smear-ripened cheese.</title>
        <authorList>
            <consortium name="US DOE Joint Genome Institute (JGI-PGF)"/>
            <person name="Walter F."/>
            <person name="Albersmeier A."/>
            <person name="Kalinowski J."/>
            <person name="Ruckert C."/>
        </authorList>
    </citation>
    <scope>NUCLEOTIDE SEQUENCE</scope>
    <source>
        <strain evidence="4">CGMCC 1.15447</strain>
    </source>
</reference>
<dbReference type="AlphaFoldDB" id="A0A916RJ45"/>
<dbReference type="InterPro" id="IPR054363">
    <property type="entry name" value="GH95_cat"/>
</dbReference>
<feature type="domain" description="Glycosyl hydrolase family 95 catalytic" evidence="3">
    <location>
        <begin position="282"/>
        <end position="638"/>
    </location>
</feature>
<feature type="compositionally biased region" description="Polar residues" evidence="1">
    <location>
        <begin position="725"/>
        <end position="734"/>
    </location>
</feature>
<dbReference type="GO" id="GO:0004560">
    <property type="term" value="F:alpha-L-fucosidase activity"/>
    <property type="evidence" value="ECO:0007669"/>
    <property type="project" value="TreeGrafter"/>
</dbReference>
<reference evidence="4" key="2">
    <citation type="submission" date="2020-09" db="EMBL/GenBank/DDBJ databases">
        <authorList>
            <person name="Sun Q."/>
            <person name="Zhou Y."/>
        </authorList>
    </citation>
    <scope>NUCLEOTIDE SEQUENCE</scope>
    <source>
        <strain evidence="4">CGMCC 1.15447</strain>
    </source>
</reference>
<accession>A0A916RJ45</accession>
<dbReference type="InterPro" id="IPR049053">
    <property type="entry name" value="AFCA-like_C"/>
</dbReference>